<name>A0A2S6GHG9_9PSEU</name>
<proteinExistence type="predicted"/>
<dbReference type="Proteomes" id="UP000239203">
    <property type="component" value="Unassembled WGS sequence"/>
</dbReference>
<dbReference type="OrthoDB" id="3457921at2"/>
<dbReference type="Gene3D" id="2.60.120.10">
    <property type="entry name" value="Jelly Rolls"/>
    <property type="match status" value="1"/>
</dbReference>
<dbReference type="SUPFAM" id="SSF143492">
    <property type="entry name" value="Prenyltransferase-like"/>
    <property type="match status" value="1"/>
</dbReference>
<feature type="domain" description="Cupin type-2" evidence="1">
    <location>
        <begin position="345"/>
        <end position="414"/>
    </location>
</feature>
<gene>
    <name evidence="2" type="ORF">CLV40_11857</name>
</gene>
<reference evidence="2 3" key="1">
    <citation type="submission" date="2018-02" db="EMBL/GenBank/DDBJ databases">
        <title>Genomic Encyclopedia of Archaeal and Bacterial Type Strains, Phase II (KMG-II): from individual species to whole genera.</title>
        <authorList>
            <person name="Goeker M."/>
        </authorList>
    </citation>
    <scope>NUCLEOTIDE SEQUENCE [LARGE SCALE GENOMIC DNA]</scope>
    <source>
        <strain evidence="2 3">YU 961-1</strain>
    </source>
</reference>
<dbReference type="InterPro" id="IPR013096">
    <property type="entry name" value="Cupin_2"/>
</dbReference>
<keyword evidence="3" id="KW-1185">Reference proteome</keyword>
<evidence type="ECO:0000313" key="3">
    <source>
        <dbReference type="Proteomes" id="UP000239203"/>
    </source>
</evidence>
<evidence type="ECO:0000313" key="2">
    <source>
        <dbReference type="EMBL" id="PPK64667.1"/>
    </source>
</evidence>
<evidence type="ECO:0000259" key="1">
    <source>
        <dbReference type="Pfam" id="PF07883"/>
    </source>
</evidence>
<dbReference type="Pfam" id="PF11468">
    <property type="entry name" value="PTase_Orf2"/>
    <property type="match status" value="1"/>
</dbReference>
<accession>A0A2S6GHG9</accession>
<dbReference type="RefSeq" id="WP_104481745.1">
    <property type="nucleotide sequence ID" value="NZ_CP154825.1"/>
</dbReference>
<dbReference type="InterPro" id="IPR014710">
    <property type="entry name" value="RmlC-like_jellyroll"/>
</dbReference>
<dbReference type="EMBL" id="PTIX01000018">
    <property type="protein sequence ID" value="PPK64667.1"/>
    <property type="molecule type" value="Genomic_DNA"/>
</dbReference>
<dbReference type="SUPFAM" id="SSF51182">
    <property type="entry name" value="RmlC-like cupins"/>
    <property type="match status" value="1"/>
</dbReference>
<dbReference type="AlphaFoldDB" id="A0A2S6GHG9"/>
<sequence>MTTNNFDAARFLTDGAHLAAVVEAPWDEDTARRVLCAFEHHFHTGAVLWKTTSRPGDHLGYRFLARLHADTVDTALRRGLIVETALTRLVQVWDAQFDPDAVQSCDFDGIGGLARTWVYFGGTRPAEAVFDAAPAAVRANLAGLVAAGLTHARFAAVDHRDDTITAYFRARGPLTAQRCAQVLGGIALPTPSVTTLKAMRKVVPADFCIGVTFRADTGHAERACLHAVGVPDDLMPPLPQRVADFLDAAPCLDTDTVRALGWSYGSAGQGTHLEVEQAYCGDLATRLADWDCYRTGTTKRDPVLAAATIPRARNTPDAPTVRVITPGEQGICRDTVGARGLGMYVVSVPARGRGPVRLQDHESALYVTRGRIRTYYGHNVEHMIDAIAGQMVYMPADLPHLVANLGSEPAEAVVARTEAGEHGVRLVPHLEHVAGRRFAADLPVVAG</sequence>
<protein>
    <submittedName>
        <fullName evidence="2">Putative RmlC-like cupin family protein</fullName>
    </submittedName>
</protein>
<dbReference type="InterPro" id="IPR011051">
    <property type="entry name" value="RmlC_Cupin_sf"/>
</dbReference>
<organism evidence="2 3">
    <name type="scientific">Actinokineospora auranticolor</name>
    <dbReference type="NCBI Taxonomy" id="155976"/>
    <lineage>
        <taxon>Bacteria</taxon>
        <taxon>Bacillati</taxon>
        <taxon>Actinomycetota</taxon>
        <taxon>Actinomycetes</taxon>
        <taxon>Pseudonocardiales</taxon>
        <taxon>Pseudonocardiaceae</taxon>
        <taxon>Actinokineospora</taxon>
    </lineage>
</organism>
<dbReference type="InterPro" id="IPR036239">
    <property type="entry name" value="PrenylTrfase-like_sf"/>
</dbReference>
<dbReference type="Pfam" id="PF07883">
    <property type="entry name" value="Cupin_2"/>
    <property type="match status" value="1"/>
</dbReference>
<comment type="caution">
    <text evidence="2">The sequence shown here is derived from an EMBL/GenBank/DDBJ whole genome shotgun (WGS) entry which is preliminary data.</text>
</comment>
<dbReference type="InterPro" id="IPR020965">
    <property type="entry name" value="Prenyltransferase_CloQ"/>
</dbReference>
<dbReference type="GO" id="GO:0016740">
    <property type="term" value="F:transferase activity"/>
    <property type="evidence" value="ECO:0007669"/>
    <property type="project" value="InterPro"/>
</dbReference>